<evidence type="ECO:0000256" key="7">
    <source>
        <dbReference type="PIRSR" id="PIRSR606225-1"/>
    </source>
</evidence>
<keyword evidence="6" id="KW-0862">Zinc</keyword>
<evidence type="ECO:0000256" key="6">
    <source>
        <dbReference type="ARBA" id="ARBA00022833"/>
    </source>
</evidence>
<evidence type="ECO:0000256" key="8">
    <source>
        <dbReference type="RuleBase" id="RU362028"/>
    </source>
</evidence>
<evidence type="ECO:0000313" key="10">
    <source>
        <dbReference type="EMBL" id="KRK46943.1"/>
    </source>
</evidence>
<dbReference type="InterPro" id="IPR006145">
    <property type="entry name" value="PsdUridine_synth_RsuA/RluA"/>
</dbReference>
<keyword evidence="11" id="KW-1185">Reference proteome</keyword>
<reference evidence="10 11" key="1">
    <citation type="journal article" date="2015" name="Genome Announc.">
        <title>Expanding the biotechnology potential of lactobacilli through comparative genomics of 213 strains and associated genera.</title>
        <authorList>
            <person name="Sun Z."/>
            <person name="Harris H.M."/>
            <person name="McCann A."/>
            <person name="Guo C."/>
            <person name="Argimon S."/>
            <person name="Zhang W."/>
            <person name="Yang X."/>
            <person name="Jeffery I.B."/>
            <person name="Cooney J.C."/>
            <person name="Kagawa T.F."/>
            <person name="Liu W."/>
            <person name="Song Y."/>
            <person name="Salvetti E."/>
            <person name="Wrobel A."/>
            <person name="Rasinkangas P."/>
            <person name="Parkhill J."/>
            <person name="Rea M.C."/>
            <person name="O'Sullivan O."/>
            <person name="Ritari J."/>
            <person name="Douillard F.P."/>
            <person name="Paul Ross R."/>
            <person name="Yang R."/>
            <person name="Briner A.E."/>
            <person name="Felis G.E."/>
            <person name="de Vos W.M."/>
            <person name="Barrangou R."/>
            <person name="Klaenhammer T.R."/>
            <person name="Caufield P.W."/>
            <person name="Cui Y."/>
            <person name="Zhang H."/>
            <person name="O'Toole P.W."/>
        </authorList>
    </citation>
    <scope>NUCLEOTIDE SEQUENCE [LARGE SCALE GENOMIC DNA]</scope>
    <source>
        <strain evidence="10 11">JCM 15530</strain>
    </source>
</reference>
<dbReference type="Pfam" id="PF00849">
    <property type="entry name" value="PseudoU_synth_2"/>
    <property type="match status" value="1"/>
</dbReference>
<dbReference type="InterPro" id="IPR057247">
    <property type="entry name" value="CARBOXYPEPT_ZN_2"/>
</dbReference>
<comment type="catalytic activity">
    <reaction evidence="1 8">
        <text>a uridine in RNA = a pseudouridine in RNA</text>
        <dbReference type="Rhea" id="RHEA:48348"/>
        <dbReference type="Rhea" id="RHEA-COMP:12068"/>
        <dbReference type="Rhea" id="RHEA-COMP:12069"/>
        <dbReference type="ChEBI" id="CHEBI:65314"/>
        <dbReference type="ChEBI" id="CHEBI:65315"/>
    </reaction>
</comment>
<accession>A0A0R1HKP4</accession>
<dbReference type="PROSITE" id="PS00133">
    <property type="entry name" value="CARBOXYPEPT_ZN_2"/>
    <property type="match status" value="1"/>
</dbReference>
<comment type="cofactor">
    <cofactor evidence="2">
        <name>Zn(2+)</name>
        <dbReference type="ChEBI" id="CHEBI:29105"/>
    </cofactor>
</comment>
<organism evidence="10 11">
    <name type="scientific">Secundilactobacillus kimchicus JCM 15530</name>
    <dbReference type="NCBI Taxonomy" id="1302272"/>
    <lineage>
        <taxon>Bacteria</taxon>
        <taxon>Bacillati</taxon>
        <taxon>Bacillota</taxon>
        <taxon>Bacilli</taxon>
        <taxon>Lactobacillales</taxon>
        <taxon>Lactobacillaceae</taxon>
        <taxon>Secundilactobacillus</taxon>
    </lineage>
</organism>
<dbReference type="PROSITE" id="PS01129">
    <property type="entry name" value="PSI_RLU"/>
    <property type="match status" value="1"/>
</dbReference>
<evidence type="ECO:0000256" key="3">
    <source>
        <dbReference type="ARBA" id="ARBA00005988"/>
    </source>
</evidence>
<dbReference type="PANTHER" id="PTHR21600:SF87">
    <property type="entry name" value="RNA PSEUDOURIDYLATE SYNTHASE DOMAIN-CONTAINING PROTEIN 1"/>
    <property type="match status" value="1"/>
</dbReference>
<dbReference type="GO" id="GO:0140098">
    <property type="term" value="F:catalytic activity, acting on RNA"/>
    <property type="evidence" value="ECO:0007669"/>
    <property type="project" value="UniProtKB-ARBA"/>
</dbReference>
<dbReference type="SUPFAM" id="SSF55120">
    <property type="entry name" value="Pseudouridine synthase"/>
    <property type="match status" value="1"/>
</dbReference>
<dbReference type="CDD" id="cd02869">
    <property type="entry name" value="PseudoU_synth_RluA_like"/>
    <property type="match status" value="1"/>
</dbReference>
<dbReference type="Proteomes" id="UP000050911">
    <property type="component" value="Unassembled WGS sequence"/>
</dbReference>
<dbReference type="GO" id="GO:0000455">
    <property type="term" value="P:enzyme-directed rRNA pseudouridine synthesis"/>
    <property type="evidence" value="ECO:0007669"/>
    <property type="project" value="TreeGrafter"/>
</dbReference>
<dbReference type="AlphaFoldDB" id="A0A0R1HKP4"/>
<dbReference type="EC" id="5.4.99.-" evidence="8"/>
<evidence type="ECO:0000259" key="9">
    <source>
        <dbReference type="Pfam" id="PF00849"/>
    </source>
</evidence>
<dbReference type="Gene3D" id="3.30.2350.10">
    <property type="entry name" value="Pseudouridine synthase"/>
    <property type="match status" value="1"/>
</dbReference>
<feature type="active site" evidence="7">
    <location>
        <position position="140"/>
    </location>
</feature>
<comment type="similarity">
    <text evidence="4 8">Belongs to the pseudouridine synthase RluA family.</text>
</comment>
<proteinExistence type="inferred from homology"/>
<dbReference type="PANTHER" id="PTHR21600">
    <property type="entry name" value="MITOCHONDRIAL RNA PSEUDOURIDINE SYNTHASE"/>
    <property type="match status" value="1"/>
</dbReference>
<evidence type="ECO:0000256" key="5">
    <source>
        <dbReference type="ARBA" id="ARBA00022723"/>
    </source>
</evidence>
<comment type="similarity">
    <text evidence="3">Belongs to the peptidase M14 family.</text>
</comment>
<comment type="function">
    <text evidence="8">Responsible for synthesis of pseudouridine from uracil.</text>
</comment>
<comment type="caution">
    <text evidence="10">The sequence shown here is derived from an EMBL/GenBank/DDBJ whole genome shotgun (WGS) entry which is preliminary data.</text>
</comment>
<dbReference type="PATRIC" id="fig|1302272.5.peg.834"/>
<dbReference type="InterPro" id="IPR020103">
    <property type="entry name" value="PsdUridine_synth_cat_dom_sf"/>
</dbReference>
<dbReference type="OrthoDB" id="9773999at2"/>
<protein>
    <recommendedName>
        <fullName evidence="8">Pseudouridine synthase</fullName>
        <ecNumber evidence="8">5.4.99.-</ecNumber>
    </recommendedName>
</protein>
<sequence length="294" mass="32689">MFTEWSLTKTLPADFVTKPLRQLLATDWQLPKHLIYSLKRGQRVLVNDQYLPVNFTVKAGDTVALTFVRADFRLPESRITPDSAATVRICYEDDNLLVVNKTAGSKTHPNQPGELGSTLNHVAAYLAPRHQQAFMVHRLDQATSGALIVGKNPAVIPPLVAAIKKKEVSRTYRAWVHGTGLAEHGRISLPIGRDPEDKRKRLVNGPQAQAAVTHYRVLKETADATLVAVQLETGRTHQIRVHLAAIDHPIIGDPLYAHDDAHHLLLHSYQVVLPLPFDFKTITVTAPTPDYFTP</sequence>
<gene>
    <name evidence="10" type="ORF">FC96_GL000834</name>
</gene>
<dbReference type="RefSeq" id="WP_056943155.1">
    <property type="nucleotide sequence ID" value="NZ_AZCX01000014.1"/>
</dbReference>
<keyword evidence="5" id="KW-0479">Metal-binding</keyword>
<name>A0A0R1HKP4_9LACO</name>
<evidence type="ECO:0000256" key="1">
    <source>
        <dbReference type="ARBA" id="ARBA00000073"/>
    </source>
</evidence>
<dbReference type="GO" id="GO:0046872">
    <property type="term" value="F:metal ion binding"/>
    <property type="evidence" value="ECO:0007669"/>
    <property type="project" value="UniProtKB-KW"/>
</dbReference>
<dbReference type="EMBL" id="AZCX01000014">
    <property type="protein sequence ID" value="KRK46943.1"/>
    <property type="molecule type" value="Genomic_DNA"/>
</dbReference>
<evidence type="ECO:0000256" key="2">
    <source>
        <dbReference type="ARBA" id="ARBA00001947"/>
    </source>
</evidence>
<dbReference type="GO" id="GO:0009982">
    <property type="term" value="F:pseudouridine synthase activity"/>
    <property type="evidence" value="ECO:0007669"/>
    <property type="project" value="InterPro"/>
</dbReference>
<dbReference type="STRING" id="1302272.FC96_GL000834"/>
<evidence type="ECO:0000313" key="11">
    <source>
        <dbReference type="Proteomes" id="UP000050911"/>
    </source>
</evidence>
<feature type="domain" description="Pseudouridine synthase RsuA/RluA-like" evidence="9">
    <location>
        <begin position="95"/>
        <end position="245"/>
    </location>
</feature>
<dbReference type="GO" id="GO:0003723">
    <property type="term" value="F:RNA binding"/>
    <property type="evidence" value="ECO:0007669"/>
    <property type="project" value="InterPro"/>
</dbReference>
<keyword evidence="8" id="KW-0413">Isomerase</keyword>
<dbReference type="InterPro" id="IPR006224">
    <property type="entry name" value="PsdUridine_synth_RluA-like_CS"/>
</dbReference>
<evidence type="ECO:0000256" key="4">
    <source>
        <dbReference type="ARBA" id="ARBA00010876"/>
    </source>
</evidence>
<dbReference type="NCBIfam" id="TIGR00005">
    <property type="entry name" value="rluA_subfam"/>
    <property type="match status" value="1"/>
</dbReference>
<dbReference type="InterPro" id="IPR006225">
    <property type="entry name" value="PsdUridine_synth_RluC/D"/>
</dbReference>
<dbReference type="InterPro" id="IPR050188">
    <property type="entry name" value="RluA_PseudoU_synthase"/>
</dbReference>